<dbReference type="Proteomes" id="UP000295793">
    <property type="component" value="Unassembled WGS sequence"/>
</dbReference>
<gene>
    <name evidence="3" type="ORF">BCF53_11251</name>
</gene>
<feature type="transmembrane region" description="Helical" evidence="1">
    <location>
        <begin position="245"/>
        <end position="264"/>
    </location>
</feature>
<protein>
    <submittedName>
        <fullName evidence="3">DME family drug/metabolite transporter</fullName>
    </submittedName>
</protein>
<evidence type="ECO:0000259" key="2">
    <source>
        <dbReference type="Pfam" id="PF00892"/>
    </source>
</evidence>
<dbReference type="SUPFAM" id="SSF103481">
    <property type="entry name" value="Multidrug resistance efflux transporter EmrE"/>
    <property type="match status" value="2"/>
</dbReference>
<feature type="transmembrane region" description="Helical" evidence="1">
    <location>
        <begin position="124"/>
        <end position="144"/>
    </location>
</feature>
<keyword evidence="4" id="KW-1185">Reference proteome</keyword>
<dbReference type="OrthoDB" id="9787117at2"/>
<feature type="transmembrane region" description="Helical" evidence="1">
    <location>
        <begin position="35"/>
        <end position="54"/>
    </location>
</feature>
<dbReference type="InterPro" id="IPR037185">
    <property type="entry name" value="EmrE-like"/>
</dbReference>
<dbReference type="EMBL" id="SLZR01000012">
    <property type="protein sequence ID" value="TCS39766.1"/>
    <property type="molecule type" value="Genomic_DNA"/>
</dbReference>
<evidence type="ECO:0000256" key="1">
    <source>
        <dbReference type="SAM" id="Phobius"/>
    </source>
</evidence>
<feature type="transmembrane region" description="Helical" evidence="1">
    <location>
        <begin position="215"/>
        <end position="238"/>
    </location>
</feature>
<comment type="caution">
    <text evidence="3">The sequence shown here is derived from an EMBL/GenBank/DDBJ whole genome shotgun (WGS) entry which is preliminary data.</text>
</comment>
<feature type="transmembrane region" description="Helical" evidence="1">
    <location>
        <begin position="66"/>
        <end position="85"/>
    </location>
</feature>
<dbReference type="RefSeq" id="WP_132702294.1">
    <property type="nucleotide sequence ID" value="NZ_SLZR01000012.1"/>
</dbReference>
<name>A0A4R3I1X5_9GAMM</name>
<evidence type="ECO:0000313" key="4">
    <source>
        <dbReference type="Proteomes" id="UP000295793"/>
    </source>
</evidence>
<evidence type="ECO:0000313" key="3">
    <source>
        <dbReference type="EMBL" id="TCS39766.1"/>
    </source>
</evidence>
<feature type="transmembrane region" description="Helical" evidence="1">
    <location>
        <begin position="150"/>
        <end position="172"/>
    </location>
</feature>
<dbReference type="AlphaFoldDB" id="A0A4R3I1X5"/>
<feature type="transmembrane region" description="Helical" evidence="1">
    <location>
        <begin position="7"/>
        <end position="29"/>
    </location>
</feature>
<feature type="domain" description="EamA" evidence="2">
    <location>
        <begin position="8"/>
        <end position="140"/>
    </location>
</feature>
<keyword evidence="1" id="KW-1133">Transmembrane helix</keyword>
<feature type="transmembrane region" description="Helical" evidence="1">
    <location>
        <begin position="270"/>
        <end position="288"/>
    </location>
</feature>
<feature type="domain" description="EamA" evidence="2">
    <location>
        <begin position="153"/>
        <end position="284"/>
    </location>
</feature>
<dbReference type="InterPro" id="IPR000620">
    <property type="entry name" value="EamA_dom"/>
</dbReference>
<organism evidence="3 4">
    <name type="scientific">Reinekea marinisedimentorum</name>
    <dbReference type="NCBI Taxonomy" id="230495"/>
    <lineage>
        <taxon>Bacteria</taxon>
        <taxon>Pseudomonadati</taxon>
        <taxon>Pseudomonadota</taxon>
        <taxon>Gammaproteobacteria</taxon>
        <taxon>Oceanospirillales</taxon>
        <taxon>Saccharospirillaceae</taxon>
        <taxon>Reinekea</taxon>
    </lineage>
</organism>
<reference evidence="3 4" key="1">
    <citation type="submission" date="2019-03" db="EMBL/GenBank/DDBJ databases">
        <title>Genomic Encyclopedia of Archaeal and Bacterial Type Strains, Phase II (KMG-II): from individual species to whole genera.</title>
        <authorList>
            <person name="Goeker M."/>
        </authorList>
    </citation>
    <scope>NUCLEOTIDE SEQUENCE [LARGE SCALE GENOMIC DNA]</scope>
    <source>
        <strain evidence="3 4">DSM 15388</strain>
    </source>
</reference>
<accession>A0A4R3I1X5</accession>
<keyword evidence="1" id="KW-0812">Transmembrane</keyword>
<feature type="transmembrane region" description="Helical" evidence="1">
    <location>
        <begin position="184"/>
        <end position="203"/>
    </location>
</feature>
<dbReference type="PANTHER" id="PTHR22911">
    <property type="entry name" value="ACYL-MALONYL CONDENSING ENZYME-RELATED"/>
    <property type="match status" value="1"/>
</dbReference>
<feature type="transmembrane region" description="Helical" evidence="1">
    <location>
        <begin position="91"/>
        <end position="112"/>
    </location>
</feature>
<proteinExistence type="predicted"/>
<dbReference type="PANTHER" id="PTHR22911:SF79">
    <property type="entry name" value="MOBA-LIKE NTP TRANSFERASE DOMAIN-CONTAINING PROTEIN"/>
    <property type="match status" value="1"/>
</dbReference>
<dbReference type="Pfam" id="PF00892">
    <property type="entry name" value="EamA"/>
    <property type="match status" value="2"/>
</dbReference>
<dbReference type="GO" id="GO:0016020">
    <property type="term" value="C:membrane"/>
    <property type="evidence" value="ECO:0007669"/>
    <property type="project" value="InterPro"/>
</dbReference>
<keyword evidence="1" id="KW-0472">Membrane</keyword>
<sequence length="303" mass="32091">MKNSEFYGAMSIVLASIIWGSTGTAASFAPNVSPLAIGAFAMGVGGVLLMLTSLQALKHDRARLMLEFKTLLLGGLSVAIYPLAFYSSMRAAGVAVGTVISLASAPLFSVLLERLINKKRISGLWLFSFLLGGSGIVLLTLGKQHQSSGIHIWGVVLGLVAALTYAGYSWSAKQMIDRGIDSKSAMASMFGLAAVFLLPSLFFTSEHMFSSLNNVMVALYMATIPMFLGYLLFGYGLVYVAASKATLITLLEPTVATLLAIAIVGEQFSAVGWLGMVLIAACSLLQVIRRPGANRLAVPEHSN</sequence>